<evidence type="ECO:0000313" key="4">
    <source>
        <dbReference type="Proteomes" id="UP000655868"/>
    </source>
</evidence>
<organism evidence="3 4">
    <name type="scientific">Antrihabitans stalagmiti</name>
    <dbReference type="NCBI Taxonomy" id="2799499"/>
    <lineage>
        <taxon>Bacteria</taxon>
        <taxon>Bacillati</taxon>
        <taxon>Actinomycetota</taxon>
        <taxon>Actinomycetes</taxon>
        <taxon>Mycobacteriales</taxon>
        <taxon>Nocardiaceae</taxon>
        <taxon>Antrihabitans</taxon>
    </lineage>
</organism>
<sequence length="466" mass="49768">MTYADAEWYFRYATQLAALSVTVENSLTQLDGTLDVSRSAGAHSTAGTSWGQNYDQAAWDVFEIGSFVAIAAGNLAELVHAAGVNHADAQSNNAPQEEIPVSPAPVVAAMEYALRPGGLSVGGVGDFPDRWDLVADRVSKQWADCVPNKISSAGDAFSKFSSEFAAYTLAREDVADPPPEVPMINAAVDRVLTSLFDASQFASFVSTACTEVADKSDTEREQIKAVLLNCDMFTALLEVTANAPVLGPFAKAGIEKAIEAAKATAAENVDTLLVELDGFVAGAISKTAGISSGVTGSVQLNLAPMLGKYARQSQPVRGRPIRENWRAGALGEVRAGVIPSPKTSVNINGRRRIPDRIDVTNGQVTEVKNTNSVKQSETQIKDELAWAQSQNYTMTLIVDHRTEVTPDIQKLVDDGKISLIRAELDDNLPTGQKPTPFIPDVQWTPPITYDPKDTPSGIPSPQAPAR</sequence>
<dbReference type="EMBL" id="JAEMNV010000002">
    <property type="protein sequence ID" value="MBJ8338746.1"/>
    <property type="molecule type" value="Genomic_DNA"/>
</dbReference>
<proteinExistence type="predicted"/>
<feature type="domain" description="Tox-REase-7" evidence="2">
    <location>
        <begin position="328"/>
        <end position="407"/>
    </location>
</feature>
<accession>A0A934U291</accession>
<evidence type="ECO:0000259" key="2">
    <source>
        <dbReference type="Pfam" id="PF15649"/>
    </source>
</evidence>
<dbReference type="Pfam" id="PF15649">
    <property type="entry name" value="Tox-REase-7"/>
    <property type="match status" value="1"/>
</dbReference>
<evidence type="ECO:0000313" key="3">
    <source>
        <dbReference type="EMBL" id="MBJ8338746.1"/>
    </source>
</evidence>
<comment type="caution">
    <text evidence="3">The sequence shown here is derived from an EMBL/GenBank/DDBJ whole genome shotgun (WGS) entry which is preliminary data.</text>
</comment>
<reference evidence="3" key="1">
    <citation type="submission" date="2020-12" db="EMBL/GenBank/DDBJ databases">
        <title>Antrihabitans popcorni sp. nov. and Antrihabitans auranticaus sp. nov., isolated from a larva cave.</title>
        <authorList>
            <person name="Lee S.D."/>
            <person name="Kim I.S."/>
        </authorList>
    </citation>
    <scope>NUCLEOTIDE SEQUENCE</scope>
    <source>
        <strain evidence="3">YC3-6</strain>
    </source>
</reference>
<keyword evidence="4" id="KW-1185">Reference proteome</keyword>
<dbReference type="InterPro" id="IPR028903">
    <property type="entry name" value="Tox-REase-7_dom"/>
</dbReference>
<evidence type="ECO:0000256" key="1">
    <source>
        <dbReference type="SAM" id="MobiDB-lite"/>
    </source>
</evidence>
<protein>
    <recommendedName>
        <fullName evidence="2">Tox-REase-7 domain-containing protein</fullName>
    </recommendedName>
</protein>
<name>A0A934U291_9NOCA</name>
<dbReference type="Proteomes" id="UP000655868">
    <property type="component" value="Unassembled WGS sequence"/>
</dbReference>
<gene>
    <name evidence="3" type="ORF">JGU71_07595</name>
</gene>
<dbReference type="RefSeq" id="WP_199703398.1">
    <property type="nucleotide sequence ID" value="NZ_JAEMNV010000002.1"/>
</dbReference>
<feature type="region of interest" description="Disordered" evidence="1">
    <location>
        <begin position="427"/>
        <end position="466"/>
    </location>
</feature>
<dbReference type="AlphaFoldDB" id="A0A934U291"/>